<feature type="domain" description="ER-bound oxygenase mpaB/mpaB'/Rubber oxygenase catalytic" evidence="2">
    <location>
        <begin position="105"/>
        <end position="332"/>
    </location>
</feature>
<organism evidence="3 4">
    <name type="scientific">Knoellia locipacati</name>
    <dbReference type="NCBI Taxonomy" id="882824"/>
    <lineage>
        <taxon>Bacteria</taxon>
        <taxon>Bacillati</taxon>
        <taxon>Actinomycetota</taxon>
        <taxon>Actinomycetes</taxon>
        <taxon>Micrococcales</taxon>
        <taxon>Intrasporangiaceae</taxon>
        <taxon>Knoellia</taxon>
    </lineage>
</organism>
<dbReference type="GO" id="GO:0016491">
    <property type="term" value="F:oxidoreductase activity"/>
    <property type="evidence" value="ECO:0007669"/>
    <property type="project" value="InterPro"/>
</dbReference>
<dbReference type="InterPro" id="IPR018713">
    <property type="entry name" value="MPAB/Lcp_cat_dom"/>
</dbReference>
<reference evidence="3 4" key="1">
    <citation type="submission" date="2019-07" db="EMBL/GenBank/DDBJ databases">
        <title>Whole genome shotgun sequence of Knoellia locipacati NBRC 109775.</title>
        <authorList>
            <person name="Hosoyama A."/>
            <person name="Uohara A."/>
            <person name="Ohji S."/>
            <person name="Ichikawa N."/>
        </authorList>
    </citation>
    <scope>NUCLEOTIDE SEQUENCE [LARGE SCALE GENOMIC DNA]</scope>
    <source>
        <strain evidence="3 4">NBRC 109775</strain>
    </source>
</reference>
<keyword evidence="4" id="KW-1185">Reference proteome</keyword>
<evidence type="ECO:0000256" key="1">
    <source>
        <dbReference type="SAM" id="MobiDB-lite"/>
    </source>
</evidence>
<dbReference type="OrthoDB" id="7614910at2"/>
<evidence type="ECO:0000259" key="2">
    <source>
        <dbReference type="Pfam" id="PF09995"/>
    </source>
</evidence>
<dbReference type="AlphaFoldDB" id="A0A512T0L0"/>
<dbReference type="InterPro" id="IPR037473">
    <property type="entry name" value="Lcp-like"/>
</dbReference>
<comment type="caution">
    <text evidence="3">The sequence shown here is derived from an EMBL/GenBank/DDBJ whole genome shotgun (WGS) entry which is preliminary data.</text>
</comment>
<dbReference type="EMBL" id="BKBA01000008">
    <property type="protein sequence ID" value="GEQ13729.1"/>
    <property type="molecule type" value="Genomic_DNA"/>
</dbReference>
<name>A0A512T0L0_9MICO</name>
<gene>
    <name evidence="3" type="ORF">KLO01_17760</name>
</gene>
<dbReference type="Proteomes" id="UP000321793">
    <property type="component" value="Unassembled WGS sequence"/>
</dbReference>
<accession>A0A512T0L0</accession>
<dbReference type="PANTHER" id="PTHR37539:SF1">
    <property type="entry name" value="ER-BOUND OXYGENASE MPAB_MPAB'_RUBBER OXYGENASE CATALYTIC DOMAIN-CONTAINING PROTEIN"/>
    <property type="match status" value="1"/>
</dbReference>
<dbReference type="PANTHER" id="PTHR37539">
    <property type="entry name" value="SECRETED PROTEIN-RELATED"/>
    <property type="match status" value="1"/>
</dbReference>
<sequence length="403" mass="44184">MAEAPAPPTSVRNATEAVARHSTLGSAYLAGMWVGDPLADACADEAARIGRGRFMRLLRQALADGIDTVPDAPASLVALFAQLDDVPEWVDLPAIDAGVRDLARHSRETGIVLGAASLLVGYANPTASRPLAMTGRYVESAGMRTIEVATWLRAVTRPGGLGRFSPGFERTVRVRMIHAFVRRHLRDDPAWDLEAWGEPISQAHLAYTVDEFCLIVIRALARVGVHFRPHEVADGHYARWRYLGHLLGVVPDLLPATQADQEALEELHLMTRPPVEDFCRALVRGINTEFLVPELDLLLGPFRRWSPTTVHGLERLFLGDDIADDLGVPPSRVGPVVAGLGRPFGVVNRAMDRVPALVEWRRRRGEAYTDRQEVRLRTTYGVTHEMVDDSPSTGAPHPARTGG</sequence>
<proteinExistence type="predicted"/>
<evidence type="ECO:0000313" key="3">
    <source>
        <dbReference type="EMBL" id="GEQ13729.1"/>
    </source>
</evidence>
<feature type="region of interest" description="Disordered" evidence="1">
    <location>
        <begin position="383"/>
        <end position="403"/>
    </location>
</feature>
<dbReference type="Pfam" id="PF09995">
    <property type="entry name" value="MPAB_Lcp_cat"/>
    <property type="match status" value="1"/>
</dbReference>
<evidence type="ECO:0000313" key="4">
    <source>
        <dbReference type="Proteomes" id="UP000321793"/>
    </source>
</evidence>
<protein>
    <recommendedName>
        <fullName evidence="2">ER-bound oxygenase mpaB/mpaB'/Rubber oxygenase catalytic domain-containing protein</fullName>
    </recommendedName>
</protein>
<dbReference type="RefSeq" id="WP_147064237.1">
    <property type="nucleotide sequence ID" value="NZ_BAABDN010000001.1"/>
</dbReference>